<protein>
    <submittedName>
        <fullName evidence="3">Universal stress protein</fullName>
    </submittedName>
</protein>
<organism evidence="3 4">
    <name type="scientific">Streptomyces phaeolivaceus</name>
    <dbReference type="NCBI Taxonomy" id="2653200"/>
    <lineage>
        <taxon>Bacteria</taxon>
        <taxon>Bacillati</taxon>
        <taxon>Actinomycetota</taxon>
        <taxon>Actinomycetes</taxon>
        <taxon>Kitasatosporales</taxon>
        <taxon>Streptomycetaceae</taxon>
        <taxon>Streptomyces</taxon>
    </lineage>
</organism>
<dbReference type="Proteomes" id="UP000327294">
    <property type="component" value="Chromosome"/>
</dbReference>
<feature type="domain" description="UspA" evidence="2">
    <location>
        <begin position="102"/>
        <end position="233"/>
    </location>
</feature>
<keyword evidence="4" id="KW-1185">Reference proteome</keyword>
<dbReference type="SUPFAM" id="SSF52402">
    <property type="entry name" value="Adenine nucleotide alpha hydrolases-like"/>
    <property type="match status" value="1"/>
</dbReference>
<evidence type="ECO:0000313" key="4">
    <source>
        <dbReference type="Proteomes" id="UP000327294"/>
    </source>
</evidence>
<dbReference type="RefSeq" id="WP_152169581.1">
    <property type="nucleotide sequence ID" value="NZ_CP045096.1"/>
</dbReference>
<dbReference type="EMBL" id="CP045096">
    <property type="protein sequence ID" value="QFQ98112.1"/>
    <property type="molecule type" value="Genomic_DNA"/>
</dbReference>
<proteinExistence type="predicted"/>
<dbReference type="Pfam" id="PF00582">
    <property type="entry name" value="Usp"/>
    <property type="match status" value="1"/>
</dbReference>
<dbReference type="KEGG" id="sphv:F9278_19990"/>
<evidence type="ECO:0000256" key="1">
    <source>
        <dbReference type="SAM" id="MobiDB-lite"/>
    </source>
</evidence>
<accession>A0A5P8K5N3</accession>
<gene>
    <name evidence="3" type="ORF">F9278_19990</name>
</gene>
<feature type="region of interest" description="Disordered" evidence="1">
    <location>
        <begin position="1"/>
        <end position="21"/>
    </location>
</feature>
<dbReference type="Gene3D" id="3.40.50.12370">
    <property type="match status" value="1"/>
</dbReference>
<dbReference type="AlphaFoldDB" id="A0A5P8K5N3"/>
<reference evidence="3 4" key="1">
    <citation type="submission" date="2019-10" db="EMBL/GenBank/DDBJ databases">
        <title>Streptomyces sp. strain GY16 isolated from leaves of Broussonetia papyrifera.</title>
        <authorList>
            <person name="Mo P."/>
        </authorList>
    </citation>
    <scope>NUCLEOTIDE SEQUENCE [LARGE SCALE GENOMIC DNA]</scope>
    <source>
        <strain evidence="3 4">GY16</strain>
    </source>
</reference>
<sequence>MNSTPAHPAAHPERSAAPPAPGRAVVVHVGRSVPCRAAVRWASWEATRRGLPLRVSRHLTPAVPATAELVVAGVRDLDTVAGSPCPVVLVPEESGEPVLAEVVLGLDAHGPAAGAVGFAFDTARRWGVRLRAVHAWRFPSCAAELPFGIPEEDRAAWEDHEVQLLSDALRPWREKYPEVAVLADVRLLTPLQALVRRSARAGLLVVGRRERGRPGAVARGLVRGSLCPVAVVPS</sequence>
<dbReference type="InterPro" id="IPR006016">
    <property type="entry name" value="UspA"/>
</dbReference>
<evidence type="ECO:0000313" key="3">
    <source>
        <dbReference type="EMBL" id="QFQ98112.1"/>
    </source>
</evidence>
<evidence type="ECO:0000259" key="2">
    <source>
        <dbReference type="Pfam" id="PF00582"/>
    </source>
</evidence>
<name>A0A5P8K5N3_9ACTN</name>